<dbReference type="Gene3D" id="3.40.50.1820">
    <property type="entry name" value="alpha/beta hydrolase"/>
    <property type="match status" value="1"/>
</dbReference>
<evidence type="ECO:0000256" key="4">
    <source>
        <dbReference type="ARBA" id="ARBA00050358"/>
    </source>
</evidence>
<dbReference type="EC" id="4.1.2.47" evidence="15"/>
<comment type="catalytic activity">
    <reaction evidence="4">
        <text>benzaldehyde + hydrogen cyanide = (S)-mandelonitrile</text>
        <dbReference type="Rhea" id="RHEA:77427"/>
        <dbReference type="ChEBI" id="CHEBI:17169"/>
        <dbReference type="ChEBI" id="CHEBI:18407"/>
        <dbReference type="ChEBI" id="CHEBI:36941"/>
    </reaction>
</comment>
<comment type="catalytic activity">
    <reaction evidence="10">
        <text>3-formylthiophene + hydrogen cyanide = (2S)-2-hydroxy-2-(thiophen-3-yl)acetonitrile</text>
        <dbReference type="Rhea" id="RHEA:77459"/>
        <dbReference type="ChEBI" id="CHEBI:18407"/>
        <dbReference type="ChEBI" id="CHEBI:87611"/>
        <dbReference type="ChEBI" id="CHEBI:197333"/>
    </reaction>
</comment>
<dbReference type="GO" id="GO:0080031">
    <property type="term" value="F:methyl salicylate esterase activity"/>
    <property type="evidence" value="ECO:0007669"/>
    <property type="project" value="TreeGrafter"/>
</dbReference>
<comment type="catalytic activity">
    <reaction evidence="2">
        <text>a monosubstituted aliphatic (S)-hydroxynitrile = an aldehyde + hydrogen cyanide</text>
        <dbReference type="Rhea" id="RHEA:56588"/>
        <dbReference type="ChEBI" id="CHEBI:17478"/>
        <dbReference type="ChEBI" id="CHEBI:18407"/>
        <dbReference type="ChEBI" id="CHEBI:140596"/>
        <dbReference type="EC" id="4.1.2.47"/>
    </reaction>
</comment>
<evidence type="ECO:0000256" key="7">
    <source>
        <dbReference type="ARBA" id="ARBA00051735"/>
    </source>
</evidence>
<sequence>MEKKGEKGKEHPKLIFLLFFFLLSSTSNSTCEAPKSNHFVLVHGACHGAWSWYKVSPVLKSWGHRVTALDLAASGVNPQNVLELKSISQYFKPLTQFMASLSDDERVILVGHSLGGLAISHAIEHFPRNIAVAVFVTALMPGPTFNITILNQESFRRQVPLLDSHYTYDDGSHRPPTTFVFGTRYLASYVYHLSPHQDRELARTLMRPLRLFGEEDMAEVLALSHSRYGSVSRVYVLSQEDRVMYSRFQRWMVEHNPPNHVIYVSGSDHMLMMSKPIDLCNHLNTIATHYT</sequence>
<reference evidence="22 23" key="1">
    <citation type="submission" date="2024-01" db="EMBL/GenBank/DDBJ databases">
        <title>The genomes of 5 underutilized Papilionoideae crops provide insights into root nodulation and disease resistanc.</title>
        <authorList>
            <person name="Jiang F."/>
        </authorList>
    </citation>
    <scope>NUCLEOTIDE SEQUENCE [LARGE SCALE GENOMIC DNA]</scope>
    <source>
        <strain evidence="22">DUOXIRENSHENG_FW03</strain>
        <tissue evidence="22">Leaves</tissue>
    </source>
</reference>
<dbReference type="Pfam" id="PF12697">
    <property type="entry name" value="Abhydrolase_6"/>
    <property type="match status" value="1"/>
</dbReference>
<evidence type="ECO:0000256" key="14">
    <source>
        <dbReference type="ARBA" id="ARBA00060885"/>
    </source>
</evidence>
<name>A0AAN9SV08_PSOTE</name>
<dbReference type="PANTHER" id="PTHR10992">
    <property type="entry name" value="METHYLESTERASE FAMILY MEMBER"/>
    <property type="match status" value="1"/>
</dbReference>
<evidence type="ECO:0000256" key="6">
    <source>
        <dbReference type="ARBA" id="ARBA00051647"/>
    </source>
</evidence>
<dbReference type="GO" id="GO:0080032">
    <property type="term" value="F:methyl jasmonate esterase activity"/>
    <property type="evidence" value="ECO:0007669"/>
    <property type="project" value="TreeGrafter"/>
</dbReference>
<evidence type="ECO:0000256" key="15">
    <source>
        <dbReference type="ARBA" id="ARBA00066572"/>
    </source>
</evidence>
<dbReference type="InterPro" id="IPR000073">
    <property type="entry name" value="AB_hydrolase_1"/>
</dbReference>
<dbReference type="GO" id="GO:0080030">
    <property type="term" value="F:methyl indole-3-acetate esterase activity"/>
    <property type="evidence" value="ECO:0007669"/>
    <property type="project" value="TreeGrafter"/>
</dbReference>
<evidence type="ECO:0000256" key="16">
    <source>
        <dbReference type="ARBA" id="ARBA00069221"/>
    </source>
</evidence>
<evidence type="ECO:0000256" key="19">
    <source>
        <dbReference type="ARBA" id="ARBA00079794"/>
    </source>
</evidence>
<keyword evidence="20" id="KW-0732">Signal</keyword>
<evidence type="ECO:0000256" key="12">
    <source>
        <dbReference type="ARBA" id="ARBA00052609"/>
    </source>
</evidence>
<evidence type="ECO:0000259" key="21">
    <source>
        <dbReference type="Pfam" id="PF12697"/>
    </source>
</evidence>
<feature type="domain" description="AB hydrolase-1" evidence="21">
    <location>
        <begin position="39"/>
        <end position="279"/>
    </location>
</feature>
<comment type="catalytic activity">
    <reaction evidence="7">
        <text>a disubstituted aliphatic (S)-hydroxynitrile = a ketone + hydrogen cyanide</text>
        <dbReference type="Rhea" id="RHEA:56592"/>
        <dbReference type="ChEBI" id="CHEBI:17087"/>
        <dbReference type="ChEBI" id="CHEBI:18407"/>
        <dbReference type="ChEBI" id="CHEBI:140597"/>
        <dbReference type="EC" id="4.1.2.47"/>
    </reaction>
</comment>
<proteinExistence type="inferred from homology"/>
<dbReference type="Proteomes" id="UP001386955">
    <property type="component" value="Unassembled WGS sequence"/>
</dbReference>
<dbReference type="AlphaFoldDB" id="A0AAN9SV08"/>
<comment type="catalytic activity">
    <reaction evidence="13">
        <text>an aromatic (S)-hydroxynitrile = an aromatic aldehyde + hydrogen cyanide</text>
        <dbReference type="Rhea" id="RHEA:54660"/>
        <dbReference type="ChEBI" id="CHEBI:18407"/>
        <dbReference type="ChEBI" id="CHEBI:33855"/>
        <dbReference type="ChEBI" id="CHEBI:138306"/>
        <dbReference type="EC" id="4.1.2.47"/>
    </reaction>
</comment>
<gene>
    <name evidence="22" type="ORF">VNO78_12157</name>
</gene>
<evidence type="ECO:0000256" key="20">
    <source>
        <dbReference type="SAM" id="SignalP"/>
    </source>
</evidence>
<comment type="catalytic activity">
    <reaction evidence="9">
        <text>2-methylpropanal + hydrogen cyanide = (2S)-2-hydroxy-3-methylbutanenitrile</text>
        <dbReference type="Rhea" id="RHEA:77403"/>
        <dbReference type="ChEBI" id="CHEBI:18407"/>
        <dbReference type="ChEBI" id="CHEBI:48943"/>
        <dbReference type="ChEBI" id="CHEBI:197354"/>
    </reaction>
</comment>
<evidence type="ECO:0000256" key="18">
    <source>
        <dbReference type="ARBA" id="ARBA00078291"/>
    </source>
</evidence>
<comment type="caution">
    <text evidence="22">The sequence shown here is derived from an EMBL/GenBank/DDBJ whole genome shotgun (WGS) entry which is preliminary data.</text>
</comment>
<evidence type="ECO:0000256" key="9">
    <source>
        <dbReference type="ARBA" id="ARBA00052033"/>
    </source>
</evidence>
<feature type="chain" id="PRO_5042975021" description="(S)-hydroxynitrile lyase" evidence="20">
    <location>
        <begin position="30"/>
        <end position="291"/>
    </location>
</feature>
<protein>
    <recommendedName>
        <fullName evidence="16">(S)-hydroxynitrile lyase</fullName>
        <ecNumber evidence="15">4.1.2.47</ecNumber>
    </recommendedName>
    <alternativeName>
        <fullName evidence="17">2-hydroxy-2-methylpropanenitrile lyase</fullName>
    </alternativeName>
    <alternativeName>
        <fullName evidence="18">Acetone cyanohydrin lyase</fullName>
    </alternativeName>
    <alternativeName>
        <fullName evidence="19">Hydroxynitrile lyase</fullName>
    </alternativeName>
</protein>
<evidence type="ECO:0000256" key="13">
    <source>
        <dbReference type="ARBA" id="ARBA00052826"/>
    </source>
</evidence>
<dbReference type="GO" id="GO:0009694">
    <property type="term" value="P:jasmonic acid metabolic process"/>
    <property type="evidence" value="ECO:0007669"/>
    <property type="project" value="TreeGrafter"/>
</dbReference>
<evidence type="ECO:0000313" key="22">
    <source>
        <dbReference type="EMBL" id="KAK7400849.1"/>
    </source>
</evidence>
<dbReference type="GO" id="GO:0009696">
    <property type="term" value="P:salicylic acid metabolic process"/>
    <property type="evidence" value="ECO:0007669"/>
    <property type="project" value="TreeGrafter"/>
</dbReference>
<comment type="catalytic activity">
    <reaction evidence="5">
        <text>formylthiophene + hydrogen cyanide = (2R)-2-hydroxy-2-(thiophen-2-yl)acetonitrile</text>
        <dbReference type="Rhea" id="RHEA:77455"/>
        <dbReference type="ChEBI" id="CHEBI:18407"/>
        <dbReference type="ChEBI" id="CHEBI:87301"/>
        <dbReference type="ChEBI" id="CHEBI:197332"/>
    </reaction>
</comment>
<dbReference type="PANTHER" id="PTHR10992:SF1002">
    <property type="entry name" value="SALICYLIC ACID-BINDING PROTEIN 2-LIKE"/>
    <property type="match status" value="1"/>
</dbReference>
<evidence type="ECO:0000256" key="1">
    <source>
        <dbReference type="ARBA" id="ARBA00050104"/>
    </source>
</evidence>
<comment type="catalytic activity">
    <reaction evidence="3">
        <text>2-hydroxy-2-methylpropanenitrile = acetone + hydrogen cyanide</text>
        <dbReference type="Rhea" id="RHEA:11932"/>
        <dbReference type="ChEBI" id="CHEBI:15347"/>
        <dbReference type="ChEBI" id="CHEBI:15348"/>
        <dbReference type="ChEBI" id="CHEBI:18407"/>
    </reaction>
    <physiologicalReaction direction="left-to-right" evidence="3">
        <dbReference type="Rhea" id="RHEA:11933"/>
    </physiologicalReaction>
</comment>
<dbReference type="SUPFAM" id="SSF53474">
    <property type="entry name" value="alpha/beta-Hydrolases"/>
    <property type="match status" value="1"/>
</dbReference>
<comment type="catalytic activity">
    <reaction evidence="8">
        <text>acrolein + hydrogen cyanide = (2S)-2-hydroxybut-3-enenitrile</text>
        <dbReference type="Rhea" id="RHEA:77411"/>
        <dbReference type="ChEBI" id="CHEBI:15368"/>
        <dbReference type="ChEBI" id="CHEBI:18407"/>
        <dbReference type="ChEBI" id="CHEBI:197356"/>
    </reaction>
</comment>
<evidence type="ECO:0000256" key="8">
    <source>
        <dbReference type="ARBA" id="ARBA00051977"/>
    </source>
</evidence>
<feature type="signal peptide" evidence="20">
    <location>
        <begin position="1"/>
        <end position="29"/>
    </location>
</feature>
<comment type="catalytic activity">
    <reaction evidence="1">
        <text>4-methoxybenzaldehyde + hydrogen cyanide = (2S)-2-hydroxy-2-(4-methoxyphenyl)acetonitrile</text>
        <dbReference type="Rhea" id="RHEA:77447"/>
        <dbReference type="ChEBI" id="CHEBI:18407"/>
        <dbReference type="ChEBI" id="CHEBI:28235"/>
        <dbReference type="ChEBI" id="CHEBI:197328"/>
    </reaction>
</comment>
<comment type="catalytic activity">
    <reaction evidence="6">
        <text>butan-2-one + hydrogen cyanide = 2-hydroxy-2-methylbutanenitrile</text>
        <dbReference type="Rhea" id="RHEA:77467"/>
        <dbReference type="ChEBI" id="CHEBI:18407"/>
        <dbReference type="ChEBI" id="CHEBI:28398"/>
        <dbReference type="ChEBI" id="CHEBI:60954"/>
    </reaction>
    <physiologicalReaction direction="right-to-left" evidence="6">
        <dbReference type="Rhea" id="RHEA:77469"/>
    </physiologicalReaction>
</comment>
<evidence type="ECO:0000256" key="11">
    <source>
        <dbReference type="ARBA" id="ARBA00052600"/>
    </source>
</evidence>
<evidence type="ECO:0000256" key="17">
    <source>
        <dbReference type="ARBA" id="ARBA00076040"/>
    </source>
</evidence>
<dbReference type="InterPro" id="IPR029058">
    <property type="entry name" value="AB_hydrolase_fold"/>
</dbReference>
<organism evidence="22 23">
    <name type="scientific">Psophocarpus tetragonolobus</name>
    <name type="common">Winged bean</name>
    <name type="synonym">Dolichos tetragonolobus</name>
    <dbReference type="NCBI Taxonomy" id="3891"/>
    <lineage>
        <taxon>Eukaryota</taxon>
        <taxon>Viridiplantae</taxon>
        <taxon>Streptophyta</taxon>
        <taxon>Embryophyta</taxon>
        <taxon>Tracheophyta</taxon>
        <taxon>Spermatophyta</taxon>
        <taxon>Magnoliopsida</taxon>
        <taxon>eudicotyledons</taxon>
        <taxon>Gunneridae</taxon>
        <taxon>Pentapetalae</taxon>
        <taxon>rosids</taxon>
        <taxon>fabids</taxon>
        <taxon>Fabales</taxon>
        <taxon>Fabaceae</taxon>
        <taxon>Papilionoideae</taxon>
        <taxon>50 kb inversion clade</taxon>
        <taxon>NPAAA clade</taxon>
        <taxon>indigoferoid/millettioid clade</taxon>
        <taxon>Phaseoleae</taxon>
        <taxon>Psophocarpus</taxon>
    </lineage>
</organism>
<evidence type="ECO:0000256" key="5">
    <source>
        <dbReference type="ARBA" id="ARBA00050608"/>
    </source>
</evidence>
<evidence type="ECO:0000256" key="2">
    <source>
        <dbReference type="ARBA" id="ARBA00050241"/>
    </source>
</evidence>
<accession>A0AAN9SV08</accession>
<evidence type="ECO:0000313" key="23">
    <source>
        <dbReference type="Proteomes" id="UP001386955"/>
    </source>
</evidence>
<keyword evidence="23" id="KW-1185">Reference proteome</keyword>
<comment type="catalytic activity">
    <reaction evidence="11">
        <text>2,2-dimethylpropanal + hydrogen cyanide = (2S)-2-hydroxy-3,3-dimethylbutanenitrile</text>
        <dbReference type="Rhea" id="RHEA:77407"/>
        <dbReference type="ChEBI" id="CHEBI:18407"/>
        <dbReference type="ChEBI" id="CHEBI:141557"/>
        <dbReference type="ChEBI" id="CHEBI:197355"/>
    </reaction>
</comment>
<comment type="similarity">
    <text evidence="14">Belongs to the AB hydrolase superfamily. Hydroxynitrile lyase family.</text>
</comment>
<dbReference type="InterPro" id="IPR045889">
    <property type="entry name" value="MES/HNL"/>
</dbReference>
<comment type="catalytic activity">
    <reaction evidence="12">
        <text>cyclohexanecarbaldehyde + hydrogen cyanide = (2S)-2-cyclohexyl-2-hydroxyacetonitrile</text>
        <dbReference type="Rhea" id="RHEA:77423"/>
        <dbReference type="ChEBI" id="CHEBI:18407"/>
        <dbReference type="ChEBI" id="CHEBI:197359"/>
        <dbReference type="ChEBI" id="CHEBI:197360"/>
    </reaction>
</comment>
<dbReference type="GO" id="GO:0047606">
    <property type="term" value="F:(S)-hydroxynitrile lyase activity"/>
    <property type="evidence" value="ECO:0007669"/>
    <property type="project" value="UniProtKB-EC"/>
</dbReference>
<evidence type="ECO:0000256" key="3">
    <source>
        <dbReference type="ARBA" id="ARBA00050262"/>
    </source>
</evidence>
<dbReference type="FunFam" id="3.40.50.1820:FF:000051">
    <property type="entry name" value="(S)-hydroxynitrile lyase"/>
    <property type="match status" value="1"/>
</dbReference>
<evidence type="ECO:0000256" key="10">
    <source>
        <dbReference type="ARBA" id="ARBA00052511"/>
    </source>
</evidence>
<dbReference type="EMBL" id="JAYMYS010000003">
    <property type="protein sequence ID" value="KAK7400849.1"/>
    <property type="molecule type" value="Genomic_DNA"/>
</dbReference>